<dbReference type="Proteomes" id="UP001589645">
    <property type="component" value="Unassembled WGS sequence"/>
</dbReference>
<accession>A0ABV5HKD1</accession>
<evidence type="ECO:0000313" key="1">
    <source>
        <dbReference type="EMBL" id="MFB9134031.1"/>
    </source>
</evidence>
<evidence type="ECO:0000313" key="2">
    <source>
        <dbReference type="Proteomes" id="UP001589645"/>
    </source>
</evidence>
<evidence type="ECO:0008006" key="3">
    <source>
        <dbReference type="Google" id="ProtNLM"/>
    </source>
</evidence>
<protein>
    <recommendedName>
        <fullName evidence="3">TMhelix containing protein</fullName>
    </recommendedName>
</protein>
<dbReference type="RefSeq" id="WP_390189723.1">
    <property type="nucleotide sequence ID" value="NZ_JBHMEP010000001.1"/>
</dbReference>
<keyword evidence="2" id="KW-1185">Reference proteome</keyword>
<gene>
    <name evidence="1" type="ORF">ACFFUV_03500</name>
</gene>
<sequence length="58" mass="6540">MKVKADPLTVGLMVGVIMWGWNKMTAEPICNVVEKHEGKEVLVPYQCKDVINNKVVKK</sequence>
<dbReference type="EMBL" id="JBHMEP010000001">
    <property type="protein sequence ID" value="MFB9134031.1"/>
    <property type="molecule type" value="Genomic_DNA"/>
</dbReference>
<proteinExistence type="predicted"/>
<comment type="caution">
    <text evidence="1">The sequence shown here is derived from an EMBL/GenBank/DDBJ whole genome shotgun (WGS) entry which is preliminary data.</text>
</comment>
<organism evidence="1 2">
    <name type="scientific">Vibrio olivae</name>
    <dbReference type="NCBI Taxonomy" id="1243002"/>
    <lineage>
        <taxon>Bacteria</taxon>
        <taxon>Pseudomonadati</taxon>
        <taxon>Pseudomonadota</taxon>
        <taxon>Gammaproteobacteria</taxon>
        <taxon>Vibrionales</taxon>
        <taxon>Vibrionaceae</taxon>
        <taxon>Vibrio</taxon>
    </lineage>
</organism>
<reference evidence="1 2" key="1">
    <citation type="submission" date="2024-09" db="EMBL/GenBank/DDBJ databases">
        <authorList>
            <person name="Sun Q."/>
            <person name="Mori K."/>
        </authorList>
    </citation>
    <scope>NUCLEOTIDE SEQUENCE [LARGE SCALE GENOMIC DNA]</scope>
    <source>
        <strain evidence="1 2">CECT 8064</strain>
    </source>
</reference>
<name>A0ABV5HKD1_9VIBR</name>